<name>A0A1H7A1L3_9DEIO</name>
<feature type="domain" description="Response regulatory" evidence="12">
    <location>
        <begin position="1289"/>
        <end position="1405"/>
    </location>
</feature>
<dbReference type="Pfam" id="PF00512">
    <property type="entry name" value="HisKA"/>
    <property type="match status" value="1"/>
</dbReference>
<dbReference type="GO" id="GO:0016020">
    <property type="term" value="C:membrane"/>
    <property type="evidence" value="ECO:0007669"/>
    <property type="project" value="UniProtKB-SubCell"/>
</dbReference>
<dbReference type="CDD" id="cd17546">
    <property type="entry name" value="REC_hyHK_CKI1_RcsC-like"/>
    <property type="match status" value="1"/>
</dbReference>
<dbReference type="SMART" id="SM00388">
    <property type="entry name" value="HisKA"/>
    <property type="match status" value="1"/>
</dbReference>
<gene>
    <name evidence="14" type="ORF">SAMN04488058_110106</name>
</gene>
<feature type="region of interest" description="Disordered" evidence="10">
    <location>
        <begin position="1125"/>
        <end position="1159"/>
    </location>
</feature>
<feature type="domain" description="HAMP" evidence="13">
    <location>
        <begin position="96"/>
        <end position="153"/>
    </location>
</feature>
<keyword evidence="15" id="KW-1185">Reference proteome</keyword>
<evidence type="ECO:0000256" key="6">
    <source>
        <dbReference type="ARBA" id="ARBA00022777"/>
    </source>
</evidence>
<dbReference type="EC" id="2.7.13.3" evidence="3"/>
<dbReference type="Gene3D" id="1.10.287.130">
    <property type="match status" value="1"/>
</dbReference>
<dbReference type="Gene3D" id="3.40.50.2300">
    <property type="match status" value="3"/>
</dbReference>
<evidence type="ECO:0000256" key="5">
    <source>
        <dbReference type="ARBA" id="ARBA00022679"/>
    </source>
</evidence>
<dbReference type="PROSITE" id="PS50885">
    <property type="entry name" value="HAMP"/>
    <property type="match status" value="6"/>
</dbReference>
<dbReference type="InterPro" id="IPR003594">
    <property type="entry name" value="HATPase_dom"/>
</dbReference>
<comment type="catalytic activity">
    <reaction evidence="1">
        <text>ATP + protein L-histidine = ADP + protein N-phospho-L-histidine.</text>
        <dbReference type="EC" id="2.7.13.3"/>
    </reaction>
</comment>
<evidence type="ECO:0000313" key="14">
    <source>
        <dbReference type="EMBL" id="SEJ55720.1"/>
    </source>
</evidence>
<accession>A0A1H7A1L3</accession>
<feature type="domain" description="HAMP" evidence="13">
    <location>
        <begin position="285"/>
        <end position="337"/>
    </location>
</feature>
<dbReference type="SUPFAM" id="SSF47384">
    <property type="entry name" value="Homodimeric domain of signal transducing histidine kinase"/>
    <property type="match status" value="1"/>
</dbReference>
<dbReference type="OrthoDB" id="9790669at2"/>
<dbReference type="InterPro" id="IPR005467">
    <property type="entry name" value="His_kinase_dom"/>
</dbReference>
<sequence length="1554" mass="167374">MTAAPPSPDLHLLLQALNAYRRGDFGVRLPTDWEGVGGKIADAFNETVEESARIARDVERVGRAVGKEGNVRLRVPMGTSTGHWGKLIEDINGLADDLVWPTTEMTRVVTAVAHGDLSQTMAPERDGQPMQGQFLQIVGTVNTMVAQLNAFAGEVTRVAREVGTEGKLGGQADVRGVGGTWKDLTDNVNFMANNLTGQVRNIADVTTAVANGDLSKKITVNAQGEILELKNTINTMVDQLNAFAGEVTRVAREVGTEGQLGGQADVRGVGGTWKDLTDNVNFMANNLTGQVRNIADVTTAVANGDLSRKITVDARGEILDLKNTINTMVDQLNAFASEVTRVAREVGTEGKLGGQADVRGVGGTWKDLTDNVNFMASNLTSQVRNIAFVTTAVANGDLSKKITVDVRGEILDLKDTINTMVDQLNAFASEVTRVAREVGTEGKLGGQAQVVGVGGTWKDLTDNVNFMANNLTDQVRGIARVVTAVAQGELNRKLNVQARGEIAELAETINSMTDTLATFAQQVTTVAREVGTEGKLGGQAQVPGASGTWKDLTDNVNGLAANLTAQVRAIAEVATAVTKGDLTREVTVQARGELDALKDNINEMISNLRETTEKNNEQDWLKTNLAGFTRMLQGQRDALTVSRLILSELAPLVRAKHGVFYTLDEDAAPPTLQLQASYAYRERKGLGNRFALGEGLVGQAALEQQPIVLTHVPHDYIQINSGLGAATPHTIVVLPVVFEGQTKAVIELASFEAFSPTHLAFLEQFTESVGIVLNTIQATTRTETLLRQSQGMAQELQSQQEELRQTNEELEEKARLLGERNREVENKNQQVEAARHALEEKAAQLALTSKYKSEFLANMSHELRTPLNSLLLLAGQLRDDPEQNLSEQQRTYARTIYASGNDLLNLINDILDLSKVESGTVSAHPTHVPLVNVREAVQTTFAPVAADKGVALELNFAPGLPRAVYTDETRLLQILKNLLSNAFKFTAQGSVRLDVSPATQGWSPDQMALNQAALTSLAGNPAGGVIAFRVTDTGIGIAPDKQRVIFEAFQQADGSTSRKYGGTGLGLAISRELARILGGEITLQSTPGRGSVFTLFLPARLTLAVASPAQAQPVPAARELAWAGADAAPRAPETGLSSLGPGEAEPDLDGPPAPLDDRASLQTGERTLLIVEDDPTYAAILLGLAHERGFMGLIAPTGGQALSLAQTYRPQAITLDLTLPDMGGWAVLDQLKHDPLTRHIPVHILSGQEPSIVSRKLGALGHTTKSGDRQGLTQVFTGLESFLARRVKRVLIVEDDEAQSASIAELIGDTDVETVVVGSGAEALQALGESPYDCVVLDLHLPDMTGFELMATVQETPAYRAIPIIVYTAQDLTRAQESELRKAAKSVILKDVRSPERLLDEVTLFLHRVEAELPEGKRQALEGARRQEPQLRGKTVLIVDDDIRNIFALTAVLERHQIRVLTAENGREAISRLEAEPGVDLILMDVMMPELDGYETTRLIRQNPQFAALPIISLTAKAMPGDRELSIESGASDYVSKPVNTAQLLSLLRVWLSK</sequence>
<dbReference type="PANTHER" id="PTHR45339">
    <property type="entry name" value="HYBRID SIGNAL TRANSDUCTION HISTIDINE KINASE J"/>
    <property type="match status" value="1"/>
</dbReference>
<keyword evidence="5" id="KW-0808">Transferase</keyword>
<feature type="domain" description="HAMP" evidence="13">
    <location>
        <begin position="193"/>
        <end position="245"/>
    </location>
</feature>
<feature type="domain" description="HAMP" evidence="13">
    <location>
        <begin position="469"/>
        <end position="521"/>
    </location>
</feature>
<evidence type="ECO:0000256" key="3">
    <source>
        <dbReference type="ARBA" id="ARBA00012438"/>
    </source>
</evidence>
<dbReference type="SUPFAM" id="SSF58104">
    <property type="entry name" value="Methyl-accepting chemotaxis protein (MCP) signaling domain"/>
    <property type="match status" value="2"/>
</dbReference>
<dbReference type="Gene3D" id="3.30.565.10">
    <property type="entry name" value="Histidine kinase-like ATPase, C-terminal domain"/>
    <property type="match status" value="1"/>
</dbReference>
<proteinExistence type="predicted"/>
<feature type="modified residue" description="4-aspartylphosphate" evidence="8">
    <location>
        <position position="1216"/>
    </location>
</feature>
<feature type="domain" description="HAMP" evidence="13">
    <location>
        <begin position="561"/>
        <end position="613"/>
    </location>
</feature>
<dbReference type="PRINTS" id="PR00344">
    <property type="entry name" value="BCTRLSENSOR"/>
</dbReference>
<protein>
    <recommendedName>
        <fullName evidence="3">histidine kinase</fullName>
        <ecNumber evidence="3">2.7.13.3</ecNumber>
    </recommendedName>
</protein>
<dbReference type="Pfam" id="PF18947">
    <property type="entry name" value="HAMP_2"/>
    <property type="match status" value="1"/>
</dbReference>
<dbReference type="EMBL" id="FNZA01000010">
    <property type="protein sequence ID" value="SEJ55720.1"/>
    <property type="molecule type" value="Genomic_DNA"/>
</dbReference>
<dbReference type="FunFam" id="3.30.565.10:FF:000010">
    <property type="entry name" value="Sensor histidine kinase RcsC"/>
    <property type="match status" value="1"/>
</dbReference>
<dbReference type="FunFam" id="1.20.120.1530:FF:000002">
    <property type="entry name" value="Two-component osmosensing histidine kinase"/>
    <property type="match status" value="4"/>
</dbReference>
<feature type="domain" description="Response regulatory" evidence="12">
    <location>
        <begin position="1435"/>
        <end position="1552"/>
    </location>
</feature>
<dbReference type="SMART" id="SM00065">
    <property type="entry name" value="GAF"/>
    <property type="match status" value="1"/>
</dbReference>
<evidence type="ECO:0000256" key="8">
    <source>
        <dbReference type="PROSITE-ProRule" id="PRU00169"/>
    </source>
</evidence>
<dbReference type="SUPFAM" id="SSF52172">
    <property type="entry name" value="CheY-like"/>
    <property type="match status" value="3"/>
</dbReference>
<dbReference type="PROSITE" id="PS50110">
    <property type="entry name" value="RESPONSE_REGULATORY"/>
    <property type="match status" value="3"/>
</dbReference>
<dbReference type="SUPFAM" id="SSF55781">
    <property type="entry name" value="GAF domain-like"/>
    <property type="match status" value="1"/>
</dbReference>
<dbReference type="SUPFAM" id="SSF55874">
    <property type="entry name" value="ATPase domain of HSP90 chaperone/DNA topoisomerase II/histidine kinase"/>
    <property type="match status" value="1"/>
</dbReference>
<dbReference type="InterPro" id="IPR003661">
    <property type="entry name" value="HisK_dim/P_dom"/>
</dbReference>
<evidence type="ECO:0000259" key="11">
    <source>
        <dbReference type="PROSITE" id="PS50109"/>
    </source>
</evidence>
<evidence type="ECO:0000256" key="9">
    <source>
        <dbReference type="SAM" id="Coils"/>
    </source>
</evidence>
<dbReference type="PROSITE" id="PS50109">
    <property type="entry name" value="HIS_KIN"/>
    <property type="match status" value="1"/>
</dbReference>
<dbReference type="Gene3D" id="1.20.120.1530">
    <property type="match status" value="4"/>
</dbReference>
<dbReference type="CDD" id="cd16922">
    <property type="entry name" value="HATPase_EvgS-ArcB-TorS-like"/>
    <property type="match status" value="1"/>
</dbReference>
<evidence type="ECO:0000256" key="7">
    <source>
        <dbReference type="ARBA" id="ARBA00023012"/>
    </source>
</evidence>
<dbReference type="InterPro" id="IPR029016">
    <property type="entry name" value="GAF-like_dom_sf"/>
</dbReference>
<dbReference type="SMART" id="SM00448">
    <property type="entry name" value="REC"/>
    <property type="match status" value="3"/>
</dbReference>
<dbReference type="CDD" id="cd00082">
    <property type="entry name" value="HisKA"/>
    <property type="match status" value="1"/>
</dbReference>
<dbReference type="SMART" id="SM00304">
    <property type="entry name" value="HAMP"/>
    <property type="match status" value="6"/>
</dbReference>
<organism evidence="14 15">
    <name type="scientific">Deinococcus reticulitermitis</name>
    <dbReference type="NCBI Taxonomy" id="856736"/>
    <lineage>
        <taxon>Bacteria</taxon>
        <taxon>Thermotogati</taxon>
        <taxon>Deinococcota</taxon>
        <taxon>Deinococci</taxon>
        <taxon>Deinococcales</taxon>
        <taxon>Deinococcaceae</taxon>
        <taxon>Deinococcus</taxon>
    </lineage>
</organism>
<keyword evidence="7" id="KW-0902">Two-component regulatory system</keyword>
<dbReference type="InterPro" id="IPR036890">
    <property type="entry name" value="HATPase_C_sf"/>
</dbReference>
<dbReference type="InterPro" id="IPR001789">
    <property type="entry name" value="Sig_transdc_resp-reg_receiver"/>
</dbReference>
<dbReference type="PANTHER" id="PTHR45339:SF1">
    <property type="entry name" value="HYBRID SIGNAL TRANSDUCTION HISTIDINE KINASE J"/>
    <property type="match status" value="1"/>
</dbReference>
<dbReference type="GO" id="GO:0000155">
    <property type="term" value="F:phosphorelay sensor kinase activity"/>
    <property type="evidence" value="ECO:0007669"/>
    <property type="project" value="InterPro"/>
</dbReference>
<comment type="subcellular location">
    <subcellularLocation>
        <location evidence="2">Membrane</location>
    </subcellularLocation>
</comment>
<dbReference type="InterPro" id="IPR036097">
    <property type="entry name" value="HisK_dim/P_sf"/>
</dbReference>
<dbReference type="InterPro" id="IPR003660">
    <property type="entry name" value="HAMP_dom"/>
</dbReference>
<reference evidence="15" key="1">
    <citation type="submission" date="2016-10" db="EMBL/GenBank/DDBJ databases">
        <authorList>
            <person name="Varghese N."/>
            <person name="Submissions S."/>
        </authorList>
    </citation>
    <scope>NUCLEOTIDE SEQUENCE [LARGE SCALE GENOMIC DNA]</scope>
    <source>
        <strain evidence="15">CGMCC 1.10218</strain>
    </source>
</reference>
<evidence type="ECO:0000256" key="1">
    <source>
        <dbReference type="ARBA" id="ARBA00000085"/>
    </source>
</evidence>
<dbReference type="Pfam" id="PF00072">
    <property type="entry name" value="Response_reg"/>
    <property type="match status" value="3"/>
</dbReference>
<dbReference type="InterPro" id="IPR011006">
    <property type="entry name" value="CheY-like_superfamily"/>
</dbReference>
<dbReference type="STRING" id="856736.SAMN04488058_110106"/>
<keyword evidence="4 8" id="KW-0597">Phosphoprotein</keyword>
<feature type="modified residue" description="4-aspartylphosphate" evidence="8">
    <location>
        <position position="1338"/>
    </location>
</feature>
<keyword evidence="6 14" id="KW-0418">Kinase</keyword>
<dbReference type="InterPro" id="IPR003018">
    <property type="entry name" value="GAF"/>
</dbReference>
<feature type="domain" description="Histidine kinase" evidence="11">
    <location>
        <begin position="858"/>
        <end position="1101"/>
    </location>
</feature>
<feature type="domain" description="HAMP" evidence="13">
    <location>
        <begin position="377"/>
        <end position="429"/>
    </location>
</feature>
<dbReference type="CDD" id="cd06225">
    <property type="entry name" value="HAMP"/>
    <property type="match status" value="5"/>
</dbReference>
<dbReference type="CDD" id="cd00156">
    <property type="entry name" value="REC"/>
    <property type="match status" value="1"/>
</dbReference>
<dbReference type="RefSeq" id="WP_092264814.1">
    <property type="nucleotide sequence ID" value="NZ_FNZA01000010.1"/>
</dbReference>
<feature type="coiled-coil region" evidence="9">
    <location>
        <begin position="786"/>
        <end position="848"/>
    </location>
</feature>
<dbReference type="Gene3D" id="3.30.450.40">
    <property type="match status" value="1"/>
</dbReference>
<dbReference type="Pfam" id="PF00672">
    <property type="entry name" value="HAMP"/>
    <property type="match status" value="5"/>
</dbReference>
<dbReference type="InterPro" id="IPR004358">
    <property type="entry name" value="Sig_transdc_His_kin-like_C"/>
</dbReference>
<dbReference type="Proteomes" id="UP000199223">
    <property type="component" value="Unassembled WGS sequence"/>
</dbReference>
<evidence type="ECO:0000313" key="15">
    <source>
        <dbReference type="Proteomes" id="UP000199223"/>
    </source>
</evidence>
<feature type="modified residue" description="4-aspartylphosphate" evidence="8">
    <location>
        <position position="1485"/>
    </location>
</feature>
<evidence type="ECO:0000259" key="12">
    <source>
        <dbReference type="PROSITE" id="PS50110"/>
    </source>
</evidence>
<dbReference type="Pfam" id="PF02518">
    <property type="entry name" value="HATPase_c"/>
    <property type="match status" value="1"/>
</dbReference>
<evidence type="ECO:0000256" key="10">
    <source>
        <dbReference type="SAM" id="MobiDB-lite"/>
    </source>
</evidence>
<feature type="domain" description="Response regulatory" evidence="12">
    <location>
        <begin position="1167"/>
        <end position="1280"/>
    </location>
</feature>
<evidence type="ECO:0000256" key="4">
    <source>
        <dbReference type="ARBA" id="ARBA00022553"/>
    </source>
</evidence>
<dbReference type="SMART" id="SM00387">
    <property type="entry name" value="HATPase_c"/>
    <property type="match status" value="1"/>
</dbReference>
<dbReference type="Pfam" id="PF13185">
    <property type="entry name" value="GAF_2"/>
    <property type="match status" value="1"/>
</dbReference>
<evidence type="ECO:0000256" key="2">
    <source>
        <dbReference type="ARBA" id="ARBA00004370"/>
    </source>
</evidence>
<evidence type="ECO:0000259" key="13">
    <source>
        <dbReference type="PROSITE" id="PS50885"/>
    </source>
</evidence>
<keyword evidence="9" id="KW-0175">Coiled coil</keyword>